<dbReference type="InterPro" id="IPR007185">
    <property type="entry name" value="DNA_pol_a/d/e_bsu"/>
</dbReference>
<proteinExistence type="inferred from homology"/>
<protein>
    <recommendedName>
        <fullName evidence="3 6">DNA polymerase alpha subunit B</fullName>
    </recommendedName>
</protein>
<gene>
    <name evidence="10" type="ORF">LAQU0_S12e02300g</name>
</gene>
<dbReference type="PANTHER" id="PTHR23061">
    <property type="entry name" value="DNA POLYMERASE 2 ALPHA 70 KDA SUBUNIT"/>
    <property type="match status" value="1"/>
</dbReference>
<dbReference type="AlphaFoldDB" id="A0A0P1KV99"/>
<dbReference type="GO" id="GO:0006270">
    <property type="term" value="P:DNA replication initiation"/>
    <property type="evidence" value="ECO:0007669"/>
    <property type="project" value="TreeGrafter"/>
</dbReference>
<evidence type="ECO:0000256" key="7">
    <source>
        <dbReference type="SAM" id="MobiDB-lite"/>
    </source>
</evidence>
<dbReference type="EMBL" id="LN890553">
    <property type="protein sequence ID" value="CUS23889.1"/>
    <property type="molecule type" value="Genomic_DNA"/>
</dbReference>
<keyword evidence="11" id="KW-1185">Reference proteome</keyword>
<dbReference type="InterPro" id="IPR054300">
    <property type="entry name" value="OB_DPOA2"/>
</dbReference>
<accession>A0A0P1KV99</accession>
<evidence type="ECO:0000259" key="9">
    <source>
        <dbReference type="Pfam" id="PF22062"/>
    </source>
</evidence>
<organism evidence="10 11">
    <name type="scientific">Lachancea quebecensis</name>
    <dbReference type="NCBI Taxonomy" id="1654605"/>
    <lineage>
        <taxon>Eukaryota</taxon>
        <taxon>Fungi</taxon>
        <taxon>Dikarya</taxon>
        <taxon>Ascomycota</taxon>
        <taxon>Saccharomycotina</taxon>
        <taxon>Saccharomycetes</taxon>
        <taxon>Saccharomycetales</taxon>
        <taxon>Saccharomycetaceae</taxon>
        <taxon>Lachancea</taxon>
    </lineage>
</organism>
<name>A0A0P1KV99_9SACH</name>
<evidence type="ECO:0000256" key="3">
    <source>
        <dbReference type="ARBA" id="ARBA00018596"/>
    </source>
</evidence>
<feature type="domain" description="DNA polymerase alpha subunit B OB" evidence="9">
    <location>
        <begin position="223"/>
        <end position="328"/>
    </location>
</feature>
<dbReference type="Proteomes" id="UP000236544">
    <property type="component" value="Unassembled WGS sequence"/>
</dbReference>
<evidence type="ECO:0000256" key="6">
    <source>
        <dbReference type="PIRNR" id="PIRNR018300"/>
    </source>
</evidence>
<keyword evidence="4 6" id="KW-0235">DNA replication</keyword>
<dbReference type="GO" id="GO:0005658">
    <property type="term" value="C:alpha DNA polymerase:primase complex"/>
    <property type="evidence" value="ECO:0007669"/>
    <property type="project" value="TreeGrafter"/>
</dbReference>
<evidence type="ECO:0000313" key="11">
    <source>
        <dbReference type="Proteomes" id="UP000236544"/>
    </source>
</evidence>
<dbReference type="PIRSF" id="PIRSF018300">
    <property type="entry name" value="DNA_pol_alph_2"/>
    <property type="match status" value="1"/>
</dbReference>
<evidence type="ECO:0000256" key="4">
    <source>
        <dbReference type="ARBA" id="ARBA00022705"/>
    </source>
</evidence>
<dbReference type="Pfam" id="PF22062">
    <property type="entry name" value="OB_DPOA2"/>
    <property type="match status" value="1"/>
</dbReference>
<dbReference type="Gene3D" id="3.60.21.60">
    <property type="match status" value="2"/>
</dbReference>
<evidence type="ECO:0000256" key="1">
    <source>
        <dbReference type="ARBA" id="ARBA00004123"/>
    </source>
</evidence>
<dbReference type="PANTHER" id="PTHR23061:SF12">
    <property type="entry name" value="DNA POLYMERASE ALPHA SUBUNIT B"/>
    <property type="match status" value="1"/>
</dbReference>
<feature type="region of interest" description="Disordered" evidence="7">
    <location>
        <begin position="86"/>
        <end position="174"/>
    </location>
</feature>
<dbReference type="GO" id="GO:0003677">
    <property type="term" value="F:DNA binding"/>
    <property type="evidence" value="ECO:0007669"/>
    <property type="project" value="InterPro"/>
</dbReference>
<feature type="compositionally biased region" description="Low complexity" evidence="7">
    <location>
        <begin position="158"/>
        <end position="172"/>
    </location>
</feature>
<evidence type="ECO:0000256" key="5">
    <source>
        <dbReference type="ARBA" id="ARBA00023242"/>
    </source>
</evidence>
<keyword evidence="5 6" id="KW-0539">Nucleus</keyword>
<comment type="similarity">
    <text evidence="2 6">Belongs to the DNA polymerase alpha subunit B family.</text>
</comment>
<comment type="subcellular location">
    <subcellularLocation>
        <location evidence="1 6">Nucleus</location>
    </subcellularLocation>
</comment>
<comment type="function">
    <text evidence="6">Accessory subunit of the DNA polymerase alpha complex (also known as the alpha DNA polymerase-primase complex) which plays an essential role in the initiation of DNA synthesis.</text>
</comment>
<feature type="compositionally biased region" description="Polar residues" evidence="7">
    <location>
        <begin position="122"/>
        <end position="138"/>
    </location>
</feature>
<dbReference type="OrthoDB" id="336885at2759"/>
<evidence type="ECO:0000259" key="8">
    <source>
        <dbReference type="Pfam" id="PF04042"/>
    </source>
</evidence>
<dbReference type="InterPro" id="IPR016722">
    <property type="entry name" value="DNA_pol_alpha_bsu"/>
</dbReference>
<dbReference type="Pfam" id="PF04042">
    <property type="entry name" value="DNA_pol_E_B"/>
    <property type="match status" value="1"/>
</dbReference>
<feature type="domain" description="DNA polymerase alpha/delta/epsilon subunit B" evidence="8">
    <location>
        <begin position="356"/>
        <end position="589"/>
    </location>
</feature>
<evidence type="ECO:0000313" key="10">
    <source>
        <dbReference type="EMBL" id="CUS23889.1"/>
    </source>
</evidence>
<sequence length="653" mass="72360">MTLENELVAKFGTSAGEPAVASALESLLKIHSLDVEELYIKWEQFAYHQSEQSTALNIDMINAFKQFLQQQIEKKASMVGGLGSAASSLKKPKIPRPNVSSPSLFGFGAPKTPTLKKRRVDQTPTQSNAEGDTLSLASPTEKKEALAIPSSARLALGDSPVTPSSPVNNPDPGKTVDVFNLADIEVSEGLDLDGEKVVKPIPFYDSEKYKFRTMRQNLLDVADVLDEQIEIFTKVFQDHYKTPVSDPTVQSQSEVTAVGRIVPDSPTADGMLNSESLALETSRLTGIGKRIQLNLERIKEISLFPGQIVGVRGKNASGDYFVVEEILQIPHLNSPVSTEAELQSFNMDLEGNSMKVVITKGPYTASNCLDFGNLESFVDRLNDDVRPHVIIMFGPFLDVTHPLIASGRIPTFPGIKVQPKTLDEVFTKIISPILRKINSKIQVVLVPSTTDSASNHAAYPQDCFDRKQLQLPKNFKCFTNPSTFQLNELFVGCSNVDAFKDIKEIVKGGTTCSKNRFDRIAEHILSQRRFYPLFPGALKRRKLRLEDGQDVWEHVSGADLEVSYLGLTEFVANLLPDLIVIPSELSHFTRVVQNVLFINPGMFIRPTGFRGTFAQLSICPPDLTDGRLTRIEGDERVFLHNLWKRCRVDIVTA</sequence>
<evidence type="ECO:0000256" key="2">
    <source>
        <dbReference type="ARBA" id="ARBA00007299"/>
    </source>
</evidence>
<reference evidence="11" key="1">
    <citation type="submission" date="2015-10" db="EMBL/GenBank/DDBJ databases">
        <authorList>
            <person name="Devillers H."/>
        </authorList>
    </citation>
    <scope>NUCLEOTIDE SEQUENCE [LARGE SCALE GENOMIC DNA]</scope>
</reference>